<gene>
    <name evidence="3" type="ORF">ACFOGJ_23970</name>
</gene>
<accession>A0ABV7L6Z9</accession>
<dbReference type="EMBL" id="JBHRTR010000037">
    <property type="protein sequence ID" value="MFC3230329.1"/>
    <property type="molecule type" value="Genomic_DNA"/>
</dbReference>
<dbReference type="Pfam" id="PF00266">
    <property type="entry name" value="Aminotran_5"/>
    <property type="match status" value="1"/>
</dbReference>
<dbReference type="PANTHER" id="PTHR43586:SF15">
    <property type="entry name" value="BLR3095 PROTEIN"/>
    <property type="match status" value="1"/>
</dbReference>
<dbReference type="InterPro" id="IPR015422">
    <property type="entry name" value="PyrdxlP-dep_Trfase_small"/>
</dbReference>
<dbReference type="Gene3D" id="3.90.1150.10">
    <property type="entry name" value="Aspartate Aminotransferase, domain 1"/>
    <property type="match status" value="1"/>
</dbReference>
<reference evidence="4" key="1">
    <citation type="journal article" date="2019" name="Int. J. Syst. Evol. Microbiol.">
        <title>The Global Catalogue of Microorganisms (GCM) 10K type strain sequencing project: providing services to taxonomists for standard genome sequencing and annotation.</title>
        <authorList>
            <consortium name="The Broad Institute Genomics Platform"/>
            <consortium name="The Broad Institute Genome Sequencing Center for Infectious Disease"/>
            <person name="Wu L."/>
            <person name="Ma J."/>
        </authorList>
    </citation>
    <scope>NUCLEOTIDE SEQUENCE [LARGE SCALE GENOMIC DNA]</scope>
    <source>
        <strain evidence="4">KCTC 42964</strain>
    </source>
</reference>
<dbReference type="InterPro" id="IPR000192">
    <property type="entry name" value="Aminotrans_V_dom"/>
</dbReference>
<dbReference type="Proteomes" id="UP001595528">
    <property type="component" value="Unassembled WGS sequence"/>
</dbReference>
<dbReference type="GO" id="GO:0008483">
    <property type="term" value="F:transaminase activity"/>
    <property type="evidence" value="ECO:0007669"/>
    <property type="project" value="UniProtKB-KW"/>
</dbReference>
<evidence type="ECO:0000259" key="2">
    <source>
        <dbReference type="Pfam" id="PF00266"/>
    </source>
</evidence>
<keyword evidence="1" id="KW-0663">Pyridoxal phosphate</keyword>
<sequence length="396" mass="42263">MAADRPESRGNAGILPCQRSLFEIPDEVAYFNCAYMTPSLAAVRQAGEAGVGRKSRPWELTPPDFFTESEQARSAFARLIGATAEDVAIVPSASYGIETAARNLAVGPGQEILVIAEQFPSNVYPWQVLAERDGATVRTIARGNDGGFTSGLLQAIGPQTAIAALPHCHWSDGALLDLAAIGAALRRQGAALVLDVTQSLGALPLDVAEIRPDFMVCASYKWLLGPYSLGFLFVAPERQDGEPLENNWIAREGSEDFRRLATYSDAYAAGARRFDMGERSNFALMPMALTALEQLLEWTPPAIAASLGATTARIAGELGAAGAVVAGAGMRAPHFLGVRLPGGLPDDLPQRLVAENIHVSVRGDSVRVTPHLHVSDADIERLCAAMRRHCGLDQRP</sequence>
<dbReference type="InterPro" id="IPR015424">
    <property type="entry name" value="PyrdxlP-dep_Trfase"/>
</dbReference>
<dbReference type="SUPFAM" id="SSF53383">
    <property type="entry name" value="PLP-dependent transferases"/>
    <property type="match status" value="1"/>
</dbReference>
<keyword evidence="3" id="KW-0032">Aminotransferase</keyword>
<comment type="caution">
    <text evidence="3">The sequence shown here is derived from an EMBL/GenBank/DDBJ whole genome shotgun (WGS) entry which is preliminary data.</text>
</comment>
<proteinExistence type="predicted"/>
<dbReference type="PANTHER" id="PTHR43586">
    <property type="entry name" value="CYSTEINE DESULFURASE"/>
    <property type="match status" value="1"/>
</dbReference>
<evidence type="ECO:0000313" key="4">
    <source>
        <dbReference type="Proteomes" id="UP001595528"/>
    </source>
</evidence>
<evidence type="ECO:0000313" key="3">
    <source>
        <dbReference type="EMBL" id="MFC3230329.1"/>
    </source>
</evidence>
<keyword evidence="4" id="KW-1185">Reference proteome</keyword>
<dbReference type="Gene3D" id="3.40.640.10">
    <property type="entry name" value="Type I PLP-dependent aspartate aminotransferase-like (Major domain)"/>
    <property type="match status" value="1"/>
</dbReference>
<organism evidence="3 4">
    <name type="scientific">Marinibaculum pumilum</name>
    <dbReference type="NCBI Taxonomy" id="1766165"/>
    <lineage>
        <taxon>Bacteria</taxon>
        <taxon>Pseudomonadati</taxon>
        <taxon>Pseudomonadota</taxon>
        <taxon>Alphaproteobacteria</taxon>
        <taxon>Rhodospirillales</taxon>
        <taxon>Rhodospirillaceae</taxon>
        <taxon>Marinibaculum</taxon>
    </lineage>
</organism>
<protein>
    <submittedName>
        <fullName evidence="3">Aminotransferase class V-fold PLP-dependent enzyme</fullName>
    </submittedName>
</protein>
<dbReference type="RefSeq" id="WP_379905396.1">
    <property type="nucleotide sequence ID" value="NZ_JBHRTR010000037.1"/>
</dbReference>
<evidence type="ECO:0000256" key="1">
    <source>
        <dbReference type="ARBA" id="ARBA00022898"/>
    </source>
</evidence>
<name>A0ABV7L6Z9_9PROT</name>
<feature type="domain" description="Aminotransferase class V" evidence="2">
    <location>
        <begin position="67"/>
        <end position="366"/>
    </location>
</feature>
<keyword evidence="3" id="KW-0808">Transferase</keyword>
<dbReference type="InterPro" id="IPR015421">
    <property type="entry name" value="PyrdxlP-dep_Trfase_major"/>
</dbReference>